<keyword evidence="1" id="KW-0175">Coiled coil</keyword>
<protein>
    <recommendedName>
        <fullName evidence="5">DUF4407 domain-containing protein</fullName>
    </recommendedName>
</protein>
<evidence type="ECO:0008006" key="5">
    <source>
        <dbReference type="Google" id="ProtNLM"/>
    </source>
</evidence>
<evidence type="ECO:0000256" key="1">
    <source>
        <dbReference type="SAM" id="Coils"/>
    </source>
</evidence>
<proteinExistence type="predicted"/>
<name>A0A1R4HG83_9GAMM</name>
<keyword evidence="2" id="KW-0812">Transmembrane</keyword>
<accession>A0A1R4HG83</accession>
<sequence length="431" mass="48972">MELNNKLKNSSGGLGALINRAQTLFVGMLRIWSIPIVLMLSVASGFTTFYGMSHFITPWIALIITIAIQSIIVICSLEIAGIHWKANRMRFLSVFLSLLVAIAASITFSYFKFYEISESETIHITRVKSVQKEVNDYLVSVLGSKAGLLKQQQVELDKLAAEESQAYFGTHPQVSPAYRNVVGTGKFWKHYNQIHLAKKQQVKQLEQSFQLIDDDIRKLQINLNQLDDDAQNNYKKMVSGLQEIQLKSNQMAANSGYTVPQAPVMMPYSQFAQGMTPSFAMWNNFSLFAFLCAGMVDFFTFLLSYRMELTAPGPLNEDEQELVFECLKQFSEFRINANDELEIVIEKSDIEKARRYSDWSRMFAVGFLLSRGFLRKIDSRSVEFAPNLYPLIAEKLSEKLKALKIAQVTDVTSNFHAESVQSASEVRYEQQ</sequence>
<keyword evidence="2" id="KW-1133">Transmembrane helix</keyword>
<dbReference type="Proteomes" id="UP000195667">
    <property type="component" value="Unassembled WGS sequence"/>
</dbReference>
<feature type="coiled-coil region" evidence="1">
    <location>
        <begin position="202"/>
        <end position="236"/>
    </location>
</feature>
<keyword evidence="4" id="KW-1185">Reference proteome</keyword>
<feature type="transmembrane region" description="Helical" evidence="2">
    <location>
        <begin position="56"/>
        <end position="79"/>
    </location>
</feature>
<organism evidence="3 4">
    <name type="scientific">Crenothrix polyspora</name>
    <dbReference type="NCBI Taxonomy" id="360316"/>
    <lineage>
        <taxon>Bacteria</taxon>
        <taxon>Pseudomonadati</taxon>
        <taxon>Pseudomonadota</taxon>
        <taxon>Gammaproteobacteria</taxon>
        <taxon>Methylococcales</taxon>
        <taxon>Crenotrichaceae</taxon>
        <taxon>Crenothrix</taxon>
    </lineage>
</organism>
<keyword evidence="2" id="KW-0472">Membrane</keyword>
<evidence type="ECO:0000313" key="4">
    <source>
        <dbReference type="Proteomes" id="UP000195667"/>
    </source>
</evidence>
<feature type="transmembrane region" description="Helical" evidence="2">
    <location>
        <begin position="29"/>
        <end position="50"/>
    </location>
</feature>
<dbReference type="AlphaFoldDB" id="A0A1R4HG83"/>
<evidence type="ECO:0000313" key="3">
    <source>
        <dbReference type="EMBL" id="SJM95258.1"/>
    </source>
</evidence>
<feature type="transmembrane region" description="Helical" evidence="2">
    <location>
        <begin position="91"/>
        <end position="111"/>
    </location>
</feature>
<dbReference type="EMBL" id="FUKI01000145">
    <property type="protein sequence ID" value="SJM95258.1"/>
    <property type="molecule type" value="Genomic_DNA"/>
</dbReference>
<dbReference type="RefSeq" id="WP_245808016.1">
    <property type="nucleotide sequence ID" value="NZ_FUKI01000145.1"/>
</dbReference>
<reference evidence="4" key="1">
    <citation type="submission" date="2017-02" db="EMBL/GenBank/DDBJ databases">
        <authorList>
            <person name="Daims H."/>
        </authorList>
    </citation>
    <scope>NUCLEOTIDE SEQUENCE [LARGE SCALE GENOMIC DNA]</scope>
</reference>
<gene>
    <name evidence="3" type="ORF">CRENPOLYSF1_670003</name>
</gene>
<evidence type="ECO:0000256" key="2">
    <source>
        <dbReference type="SAM" id="Phobius"/>
    </source>
</evidence>